<evidence type="ECO:0000259" key="19">
    <source>
        <dbReference type="SMART" id="SM00474"/>
    </source>
</evidence>
<evidence type="ECO:0000256" key="14">
    <source>
        <dbReference type="ARBA" id="ARBA00023204"/>
    </source>
</evidence>
<dbReference type="InterPro" id="IPR002562">
    <property type="entry name" value="3'-5'_exonuclease_dom"/>
</dbReference>
<keyword evidence="11 17" id="KW-0269">Exonuclease</keyword>
<sequence length="978" mass="106867">MKQGDHLFLVDGSGYIFRAYHALPPLTRKSDGLPVGAAAGFCNMLWKLMQDARNTDVGDAPTHFAVIFDYSSKTFRNELYPEYKANRSAPPEDLIPQFGLIRHATRAFDLPCVEMEGFEADDLIATYARLASEAGAETTIISSDKDLMQLVTPQVSLYDPMKDKEIKVPEVIEKWGVPPEKMIDLQALMGDSVDNIPGVPGIGQKTAAQLLAEYGDLDTLLSRAHEIKQNKRRESLIEHREKALMSRELVRLKQDVPITEGLETFTLQPPNGPKLISFLKAMEFTTLTRRVAEITDCDASAIEAAHVPVQWGKEARGPDLDPGTASATSTPVAADASSHNGVTHYTPAALASARASAAAGAPFDTSAYVVIHDLATLNAWIGEAREAGVIAFNTKSNSADPMQAELAGFAIATRPGRAAYVPLGHKSGDTDMFGGGLRDGQIPARDALAALKPLLEDSSVLKISQNLKHDFVVMNRHVIDIRAFDDTQLLSYVLDAGTHSHSFEALAERWLGHQVIAAKDIYGSGKSSRSFDMVEIAQAAAYAAEDADVTLRLWRVLRPRLVEDGLVNVYERLERPLVPALAQMEQRGISIDRQILSRISGELAQGAAALEEEIQVLAGEKFNVGSPKQLGEILFGKLNLPGGSKTKTGQWATSAQILEDLAAEGHELPRKIVDWRQLTKLKSTYTDALPGFINPETGRVHTSYALAATTTGRLSSSDPNLQNIPVRTAEGRRIRAAFIPEPGNVLISADYSQIELRVLAHVAEIPQLRQAFSDGVDIHAMTASEMFGVPVEGMPGEVRRRAKAINFGIIYGISAFGLANQLSIPREEASAYIRKYFERFPGIKDYMESTKAFAREHGYVETIFGRRAHYPEIRASNPSIRAFNERAAINAPIQGSAADIIRRAMVRMEEALAKAGLDQTRMLLQVHDELIFEAPESEAEAAIPIIRSVMEGAAMPAVAMKVPLHVDARAARNWDEAH</sequence>
<dbReference type="Gene3D" id="3.30.70.370">
    <property type="match status" value="1"/>
</dbReference>
<dbReference type="Pfam" id="PF01367">
    <property type="entry name" value="5_3_exonuc"/>
    <property type="match status" value="1"/>
</dbReference>
<comment type="subunit">
    <text evidence="2">Single-chain monomer with multiple functions.</text>
</comment>
<dbReference type="RefSeq" id="WP_198476358.1">
    <property type="nucleotide sequence ID" value="NZ_JADGMQ010000005.1"/>
</dbReference>
<feature type="compositionally biased region" description="Polar residues" evidence="18">
    <location>
        <begin position="325"/>
        <end position="339"/>
    </location>
</feature>
<dbReference type="InterPro" id="IPR019760">
    <property type="entry name" value="DNA-dir_DNA_pol_A_CS"/>
</dbReference>
<dbReference type="CDD" id="cd09859">
    <property type="entry name" value="PIN_53EXO"/>
    <property type="match status" value="1"/>
</dbReference>
<dbReference type="InterPro" id="IPR018320">
    <property type="entry name" value="DNA_polymerase_1"/>
</dbReference>
<evidence type="ECO:0000256" key="5">
    <source>
        <dbReference type="ARBA" id="ARBA00022679"/>
    </source>
</evidence>
<dbReference type="Gene3D" id="3.40.50.1010">
    <property type="entry name" value="5'-nuclease"/>
    <property type="match status" value="1"/>
</dbReference>
<dbReference type="SMART" id="SM00475">
    <property type="entry name" value="53EXOc"/>
    <property type="match status" value="1"/>
</dbReference>
<evidence type="ECO:0000256" key="4">
    <source>
        <dbReference type="ARBA" id="ARBA00020311"/>
    </source>
</evidence>
<dbReference type="Pfam" id="PF02739">
    <property type="entry name" value="5_3_exonuc_N"/>
    <property type="match status" value="1"/>
</dbReference>
<name>A0ABS0SCC2_9HYPH</name>
<keyword evidence="14 17" id="KW-0234">DNA repair</keyword>
<keyword evidence="9 17" id="KW-0227">DNA damage</keyword>
<keyword evidence="5 17" id="KW-0808">Transferase</keyword>
<dbReference type="NCBIfam" id="TIGR00593">
    <property type="entry name" value="pola"/>
    <property type="match status" value="1"/>
</dbReference>
<dbReference type="SUPFAM" id="SSF88723">
    <property type="entry name" value="PIN domain-like"/>
    <property type="match status" value="1"/>
</dbReference>
<evidence type="ECO:0000256" key="9">
    <source>
        <dbReference type="ARBA" id="ARBA00022763"/>
    </source>
</evidence>
<evidence type="ECO:0000256" key="12">
    <source>
        <dbReference type="ARBA" id="ARBA00022932"/>
    </source>
</evidence>
<evidence type="ECO:0000256" key="17">
    <source>
        <dbReference type="RuleBase" id="RU004460"/>
    </source>
</evidence>
<dbReference type="SUPFAM" id="SSF56672">
    <property type="entry name" value="DNA/RNA polymerases"/>
    <property type="match status" value="1"/>
</dbReference>
<evidence type="ECO:0000256" key="1">
    <source>
        <dbReference type="ARBA" id="ARBA00007705"/>
    </source>
</evidence>
<evidence type="ECO:0000313" key="22">
    <source>
        <dbReference type="EMBL" id="MBI1620955.1"/>
    </source>
</evidence>
<dbReference type="InterPro" id="IPR020045">
    <property type="entry name" value="DNA_polI_H3TH"/>
</dbReference>
<evidence type="ECO:0000256" key="16">
    <source>
        <dbReference type="NCBIfam" id="TIGR00593"/>
    </source>
</evidence>
<dbReference type="CDD" id="cd09898">
    <property type="entry name" value="H3TH_53EXO"/>
    <property type="match status" value="1"/>
</dbReference>
<evidence type="ECO:0000259" key="20">
    <source>
        <dbReference type="SMART" id="SM00475"/>
    </source>
</evidence>
<dbReference type="InterPro" id="IPR008918">
    <property type="entry name" value="HhH2"/>
</dbReference>
<keyword evidence="13 17" id="KW-0238">DNA-binding</keyword>
<dbReference type="InterPro" id="IPR002298">
    <property type="entry name" value="DNA_polymerase_A"/>
</dbReference>
<evidence type="ECO:0000256" key="7">
    <source>
        <dbReference type="ARBA" id="ARBA00022705"/>
    </source>
</evidence>
<evidence type="ECO:0000259" key="21">
    <source>
        <dbReference type="SMART" id="SM00482"/>
    </source>
</evidence>
<dbReference type="InterPro" id="IPR036397">
    <property type="entry name" value="RNaseH_sf"/>
</dbReference>
<evidence type="ECO:0000256" key="18">
    <source>
        <dbReference type="SAM" id="MobiDB-lite"/>
    </source>
</evidence>
<dbReference type="SUPFAM" id="SSF47807">
    <property type="entry name" value="5' to 3' exonuclease, C-terminal subdomain"/>
    <property type="match status" value="1"/>
</dbReference>
<feature type="domain" description="3'-5' exonuclease" evidence="19">
    <location>
        <begin position="368"/>
        <end position="562"/>
    </location>
</feature>
<dbReference type="SMART" id="SM00474">
    <property type="entry name" value="35EXOc"/>
    <property type="match status" value="1"/>
</dbReference>
<dbReference type="PROSITE" id="PS00447">
    <property type="entry name" value="DNA_POLYMERASE_A"/>
    <property type="match status" value="1"/>
</dbReference>
<dbReference type="Gene3D" id="1.10.150.20">
    <property type="entry name" value="5' to 3' exonuclease, C-terminal subdomain"/>
    <property type="match status" value="2"/>
</dbReference>
<dbReference type="CDD" id="cd08637">
    <property type="entry name" value="DNA_pol_A_pol_I_C"/>
    <property type="match status" value="1"/>
</dbReference>
<dbReference type="InterPro" id="IPR001098">
    <property type="entry name" value="DNA-dir_DNA_pol_A_palm_dom"/>
</dbReference>
<feature type="domain" description="5'-3' exonuclease" evidence="20">
    <location>
        <begin position="5"/>
        <end position="268"/>
    </location>
</feature>
<keyword evidence="7 17" id="KW-0235">DNA replication</keyword>
<dbReference type="InterPro" id="IPR043502">
    <property type="entry name" value="DNA/RNA_pol_sf"/>
</dbReference>
<dbReference type="Pfam" id="PF01612">
    <property type="entry name" value="DNA_pol_A_exo1"/>
    <property type="match status" value="1"/>
</dbReference>
<keyword evidence="10 17" id="KW-0378">Hydrolase</keyword>
<organism evidence="22 23">
    <name type="scientific">Aquamicrobium zhengzhouense</name>
    <dbReference type="NCBI Taxonomy" id="2781738"/>
    <lineage>
        <taxon>Bacteria</taxon>
        <taxon>Pseudomonadati</taxon>
        <taxon>Pseudomonadota</taxon>
        <taxon>Alphaproteobacteria</taxon>
        <taxon>Hyphomicrobiales</taxon>
        <taxon>Phyllobacteriaceae</taxon>
        <taxon>Aquamicrobium</taxon>
    </lineage>
</organism>
<comment type="function">
    <text evidence="17">In addition to polymerase activity, this DNA polymerase exhibits 3'-5' and 5'-3' exonuclease activity.</text>
</comment>
<evidence type="ECO:0000256" key="15">
    <source>
        <dbReference type="ARBA" id="ARBA00049244"/>
    </source>
</evidence>
<comment type="catalytic activity">
    <reaction evidence="15 17">
        <text>DNA(n) + a 2'-deoxyribonucleoside 5'-triphosphate = DNA(n+1) + diphosphate</text>
        <dbReference type="Rhea" id="RHEA:22508"/>
        <dbReference type="Rhea" id="RHEA-COMP:17339"/>
        <dbReference type="Rhea" id="RHEA-COMP:17340"/>
        <dbReference type="ChEBI" id="CHEBI:33019"/>
        <dbReference type="ChEBI" id="CHEBI:61560"/>
        <dbReference type="ChEBI" id="CHEBI:173112"/>
        <dbReference type="EC" id="2.7.7.7"/>
    </reaction>
</comment>
<protein>
    <recommendedName>
        <fullName evidence="4 16">DNA polymerase I</fullName>
        <ecNumber evidence="3 16">2.7.7.7</ecNumber>
    </recommendedName>
</protein>
<dbReference type="InterPro" id="IPR002421">
    <property type="entry name" value="5-3_exonuclease"/>
</dbReference>
<keyword evidence="23" id="KW-1185">Reference proteome</keyword>
<reference evidence="22 23" key="1">
    <citation type="submission" date="2020-10" db="EMBL/GenBank/DDBJ databases">
        <title>Aquamicrobium zhengzhouensis sp. nov., a exopolysaccharide producing bacterium isolated from farmland soil.</title>
        <authorList>
            <person name="Wang X."/>
        </authorList>
    </citation>
    <scope>NUCLEOTIDE SEQUENCE [LARGE SCALE GENOMIC DNA]</scope>
    <source>
        <strain evidence="23">cd-1</strain>
    </source>
</reference>
<dbReference type="Proteomes" id="UP000601789">
    <property type="component" value="Unassembled WGS sequence"/>
</dbReference>
<comment type="similarity">
    <text evidence="1 17">Belongs to the DNA polymerase type-A family.</text>
</comment>
<comment type="caution">
    <text evidence="22">The sequence shown here is derived from an EMBL/GenBank/DDBJ whole genome shotgun (WGS) entry which is preliminary data.</text>
</comment>
<gene>
    <name evidence="17 22" type="primary">polA</name>
    <name evidence="22" type="ORF">IOD40_09805</name>
</gene>
<keyword evidence="8" id="KW-0540">Nuclease</keyword>
<dbReference type="Gene3D" id="1.20.1060.10">
    <property type="entry name" value="Taq DNA Polymerase, Chain T, domain 4"/>
    <property type="match status" value="1"/>
</dbReference>
<dbReference type="PRINTS" id="PR00868">
    <property type="entry name" value="DNAPOLI"/>
</dbReference>
<dbReference type="CDD" id="cd06139">
    <property type="entry name" value="DNA_polA_I_Ecoli_like_exo"/>
    <property type="match status" value="1"/>
</dbReference>
<accession>A0ABS0SCC2</accession>
<dbReference type="InterPro" id="IPR012337">
    <property type="entry name" value="RNaseH-like_sf"/>
</dbReference>
<feature type="domain" description="DNA-directed DNA polymerase family A palm" evidence="21">
    <location>
        <begin position="731"/>
        <end position="938"/>
    </location>
</feature>
<dbReference type="NCBIfam" id="NF004397">
    <property type="entry name" value="PRK05755.1"/>
    <property type="match status" value="1"/>
</dbReference>
<evidence type="ECO:0000256" key="11">
    <source>
        <dbReference type="ARBA" id="ARBA00022839"/>
    </source>
</evidence>
<dbReference type="SMART" id="SM00482">
    <property type="entry name" value="POLAc"/>
    <property type="match status" value="1"/>
</dbReference>
<evidence type="ECO:0000256" key="8">
    <source>
        <dbReference type="ARBA" id="ARBA00022722"/>
    </source>
</evidence>
<dbReference type="PANTHER" id="PTHR10133">
    <property type="entry name" value="DNA POLYMERASE I"/>
    <property type="match status" value="1"/>
</dbReference>
<dbReference type="PANTHER" id="PTHR10133:SF27">
    <property type="entry name" value="DNA POLYMERASE NU"/>
    <property type="match status" value="1"/>
</dbReference>
<evidence type="ECO:0000256" key="6">
    <source>
        <dbReference type="ARBA" id="ARBA00022695"/>
    </source>
</evidence>
<proteinExistence type="inferred from homology"/>
<dbReference type="InterPro" id="IPR036279">
    <property type="entry name" value="5-3_exonuclease_C_sf"/>
</dbReference>
<evidence type="ECO:0000313" key="23">
    <source>
        <dbReference type="Proteomes" id="UP000601789"/>
    </source>
</evidence>
<dbReference type="Gene3D" id="3.30.420.10">
    <property type="entry name" value="Ribonuclease H-like superfamily/Ribonuclease H"/>
    <property type="match status" value="1"/>
</dbReference>
<dbReference type="GO" id="GO:0003887">
    <property type="term" value="F:DNA-directed DNA polymerase activity"/>
    <property type="evidence" value="ECO:0007669"/>
    <property type="project" value="UniProtKB-EC"/>
</dbReference>
<dbReference type="SMART" id="SM00279">
    <property type="entry name" value="HhH2"/>
    <property type="match status" value="1"/>
</dbReference>
<dbReference type="SUPFAM" id="SSF53098">
    <property type="entry name" value="Ribonuclease H-like"/>
    <property type="match status" value="1"/>
</dbReference>
<evidence type="ECO:0000256" key="2">
    <source>
        <dbReference type="ARBA" id="ARBA00011541"/>
    </source>
</evidence>
<dbReference type="InterPro" id="IPR020046">
    <property type="entry name" value="5-3_exonucl_a-hlix_arch_N"/>
</dbReference>
<keyword evidence="6 17" id="KW-0548">Nucleotidyltransferase</keyword>
<dbReference type="Pfam" id="PF00476">
    <property type="entry name" value="DNA_pol_A"/>
    <property type="match status" value="1"/>
</dbReference>
<dbReference type="EMBL" id="JADGMQ010000005">
    <property type="protein sequence ID" value="MBI1620955.1"/>
    <property type="molecule type" value="Genomic_DNA"/>
</dbReference>
<keyword evidence="12 17" id="KW-0239">DNA-directed DNA polymerase</keyword>
<dbReference type="InterPro" id="IPR029060">
    <property type="entry name" value="PIN-like_dom_sf"/>
</dbReference>
<dbReference type="EC" id="2.7.7.7" evidence="3 16"/>
<evidence type="ECO:0000256" key="3">
    <source>
        <dbReference type="ARBA" id="ARBA00012417"/>
    </source>
</evidence>
<evidence type="ECO:0000256" key="13">
    <source>
        <dbReference type="ARBA" id="ARBA00023125"/>
    </source>
</evidence>
<evidence type="ECO:0000256" key="10">
    <source>
        <dbReference type="ARBA" id="ARBA00022801"/>
    </source>
</evidence>
<feature type="region of interest" description="Disordered" evidence="18">
    <location>
        <begin position="313"/>
        <end position="339"/>
    </location>
</feature>